<dbReference type="Gene3D" id="3.40.50.1820">
    <property type="entry name" value="alpha/beta hydrolase"/>
    <property type="match status" value="1"/>
</dbReference>
<organism evidence="2 3">
    <name type="scientific">Nocardia gamkensis</name>
    <dbReference type="NCBI Taxonomy" id="352869"/>
    <lineage>
        <taxon>Bacteria</taxon>
        <taxon>Bacillati</taxon>
        <taxon>Actinomycetota</taxon>
        <taxon>Actinomycetes</taxon>
        <taxon>Mycobacteriales</taxon>
        <taxon>Nocardiaceae</taxon>
        <taxon>Nocardia</taxon>
    </lineage>
</organism>
<protein>
    <recommendedName>
        <fullName evidence="1">Xaa-Pro dipeptidyl-peptidase-like domain-containing protein</fullName>
    </recommendedName>
</protein>
<dbReference type="GO" id="GO:0016787">
    <property type="term" value="F:hydrolase activity"/>
    <property type="evidence" value="ECO:0007669"/>
    <property type="project" value="InterPro"/>
</dbReference>
<dbReference type="Pfam" id="PF02129">
    <property type="entry name" value="Peptidase_S15"/>
    <property type="match status" value="1"/>
</dbReference>
<accession>A0A7X6L1J4</accession>
<evidence type="ECO:0000259" key="1">
    <source>
        <dbReference type="Pfam" id="PF02129"/>
    </source>
</evidence>
<feature type="domain" description="Xaa-Pro dipeptidyl-peptidase-like" evidence="1">
    <location>
        <begin position="16"/>
        <end position="109"/>
    </location>
</feature>
<dbReference type="SUPFAM" id="SSF53474">
    <property type="entry name" value="alpha/beta-Hydrolases"/>
    <property type="match status" value="1"/>
</dbReference>
<gene>
    <name evidence="2" type="ORF">HGB38_06855</name>
</gene>
<dbReference type="Proteomes" id="UP000540698">
    <property type="component" value="Unassembled WGS sequence"/>
</dbReference>
<evidence type="ECO:0000313" key="2">
    <source>
        <dbReference type="EMBL" id="NKY25939.1"/>
    </source>
</evidence>
<dbReference type="AlphaFoldDB" id="A0A7X6L1J4"/>
<dbReference type="InterPro" id="IPR000383">
    <property type="entry name" value="Xaa-Pro-like_dom"/>
</dbReference>
<comment type="caution">
    <text evidence="2">The sequence shown here is derived from an EMBL/GenBank/DDBJ whole genome shotgun (WGS) entry which is preliminary data.</text>
</comment>
<reference evidence="2 3" key="1">
    <citation type="submission" date="2020-04" db="EMBL/GenBank/DDBJ databases">
        <title>MicrobeNet Type strains.</title>
        <authorList>
            <person name="Nicholson A.C."/>
        </authorList>
    </citation>
    <scope>NUCLEOTIDE SEQUENCE [LARGE SCALE GENOMIC DNA]</scope>
    <source>
        <strain evidence="2 3">DSM 44956</strain>
    </source>
</reference>
<sequence>MVVQDGRSAEDVLPLSTERADGLATIEWLRDQVWFDGRLALHGMSAIGFAHWAIAADIPELRAVSVHVASSSVADTIFTGGSTALESVLIWCSNHSFITALRAPRRARRAIASGRPAAELDVLTGGRSPPPPPTSSAACPPFGCPPSSWALKTTSKNLPPTPACYTATSTVRNC</sequence>
<dbReference type="InterPro" id="IPR029058">
    <property type="entry name" value="AB_hydrolase_fold"/>
</dbReference>
<keyword evidence="3" id="KW-1185">Reference proteome</keyword>
<dbReference type="Gene3D" id="1.10.3020.10">
    <property type="entry name" value="alpha-amino acid ester hydrolase ( Helical cap domain)"/>
    <property type="match status" value="1"/>
</dbReference>
<evidence type="ECO:0000313" key="3">
    <source>
        <dbReference type="Proteomes" id="UP000540698"/>
    </source>
</evidence>
<proteinExistence type="predicted"/>
<dbReference type="EMBL" id="JAAXOS010000003">
    <property type="protein sequence ID" value="NKY25939.1"/>
    <property type="molecule type" value="Genomic_DNA"/>
</dbReference>
<name>A0A7X6L1J4_9NOCA</name>